<comment type="similarity">
    <text evidence="1">Belongs to the C/M/P thioester hydrolase family.</text>
</comment>
<feature type="chain" id="PRO_5032507936" evidence="3">
    <location>
        <begin position="24"/>
        <end position="455"/>
    </location>
</feature>
<name>A0A840S9G9_9BURK</name>
<comment type="caution">
    <text evidence="6">The sequence shown here is derived from an EMBL/GenBank/DDBJ whole genome shotgun (WGS) entry which is preliminary data.</text>
</comment>
<dbReference type="PANTHER" id="PTHR10824:SF4">
    <property type="entry name" value="ACYL-COENZYME A THIOESTERASE 1-LIKE"/>
    <property type="match status" value="1"/>
</dbReference>
<dbReference type="GO" id="GO:0006637">
    <property type="term" value="P:acyl-CoA metabolic process"/>
    <property type="evidence" value="ECO:0007669"/>
    <property type="project" value="InterPro"/>
</dbReference>
<dbReference type="Pfam" id="PF04775">
    <property type="entry name" value="Bile_Hydr_Trans"/>
    <property type="match status" value="1"/>
</dbReference>
<keyword evidence="3" id="KW-0732">Signal</keyword>
<accession>A0A840S9G9</accession>
<evidence type="ECO:0000256" key="1">
    <source>
        <dbReference type="ARBA" id="ARBA00006538"/>
    </source>
</evidence>
<dbReference type="OrthoDB" id="8922993at2"/>
<proteinExistence type="inferred from homology"/>
<dbReference type="EMBL" id="JACHHO010000003">
    <property type="protein sequence ID" value="MBB5205050.1"/>
    <property type="molecule type" value="Genomic_DNA"/>
</dbReference>
<dbReference type="Gene3D" id="2.60.40.2240">
    <property type="entry name" value="Acyl-CoA thioester hydrolase/BAAT N-terminal domain"/>
    <property type="match status" value="1"/>
</dbReference>
<dbReference type="GO" id="GO:0047617">
    <property type="term" value="F:fatty acyl-CoA hydrolase activity"/>
    <property type="evidence" value="ECO:0007669"/>
    <property type="project" value="TreeGrafter"/>
</dbReference>
<feature type="active site" description="Charge relay system" evidence="2">
    <location>
        <position position="409"/>
    </location>
</feature>
<dbReference type="GO" id="GO:0006631">
    <property type="term" value="P:fatty acid metabolic process"/>
    <property type="evidence" value="ECO:0007669"/>
    <property type="project" value="TreeGrafter"/>
</dbReference>
<dbReference type="PANTHER" id="PTHR10824">
    <property type="entry name" value="ACYL-COENZYME A THIOESTERASE-RELATED"/>
    <property type="match status" value="1"/>
</dbReference>
<feature type="active site" description="Charge relay system" evidence="2">
    <location>
        <position position="375"/>
    </location>
</feature>
<dbReference type="Proteomes" id="UP000554837">
    <property type="component" value="Unassembled WGS sequence"/>
</dbReference>
<keyword evidence="6" id="KW-0378">Hydrolase</keyword>
<dbReference type="SUPFAM" id="SSF53474">
    <property type="entry name" value="alpha/beta-Hydrolases"/>
    <property type="match status" value="1"/>
</dbReference>
<protein>
    <submittedName>
        <fullName evidence="6">Dienelactone hydrolase</fullName>
    </submittedName>
</protein>
<evidence type="ECO:0000259" key="4">
    <source>
        <dbReference type="Pfam" id="PF04775"/>
    </source>
</evidence>
<evidence type="ECO:0000313" key="6">
    <source>
        <dbReference type="EMBL" id="MBB5205050.1"/>
    </source>
</evidence>
<dbReference type="InterPro" id="IPR029058">
    <property type="entry name" value="AB_hydrolase_fold"/>
</dbReference>
<organism evidence="6 7">
    <name type="scientific">Inhella inkyongensis</name>
    <dbReference type="NCBI Taxonomy" id="392593"/>
    <lineage>
        <taxon>Bacteria</taxon>
        <taxon>Pseudomonadati</taxon>
        <taxon>Pseudomonadota</taxon>
        <taxon>Betaproteobacteria</taxon>
        <taxon>Burkholderiales</taxon>
        <taxon>Sphaerotilaceae</taxon>
        <taxon>Inhella</taxon>
    </lineage>
</organism>
<dbReference type="InterPro" id="IPR006862">
    <property type="entry name" value="Thio_Ohase/aa_AcTrfase"/>
</dbReference>
<feature type="domain" description="BAAT/Acyl-CoA thioester hydrolase C-terminal" evidence="5">
    <location>
        <begin position="239"/>
        <end position="455"/>
    </location>
</feature>
<dbReference type="PIRSF" id="PIRSF016521">
    <property type="entry name" value="Acyl-CoA_hydro"/>
    <property type="match status" value="1"/>
</dbReference>
<sequence>MTLSATRLLSLAALACLTGPVLAQRIITNTEQPVLAGDPIHLALSDLQPGQQVVLKASRVVRAFNTGQVRRFESQARFEADGQGRVDLAQRAPLPKSSYTGADVRGLLWSMTAQPGAVEQPEFNRIQFQLSDAEGRPLAQANLSLRNALPDLPQRKAEPFPGALFVTPAGATRRPTLILLGGSEGGSLITRSAADWASRGYAVLALPYYSPSIWSPTGMKPPEIPELPSAFVDIPVDRLEAARAWLAQQPEADVERIGLMGTSKGAEFALIAGSKMPWIKAIAAIVPTDVVWEGWGPGIEPGQRASFSWQGKPLDFVPYQGFQQEFAGAASGQPIRIRRPHDQGRAAATPEQIERARIPVERIRAPLFLLGGGDDQLWASGAMAEAIAARRARVPGLKTVLITHPEAGHYLGGTGTGPTTHYNEGPMKSGGQPAATAQAQAQGFAALLAFWRETL</sequence>
<dbReference type="InterPro" id="IPR042490">
    <property type="entry name" value="Thio_Ohase/BAAT_N"/>
</dbReference>
<evidence type="ECO:0000256" key="3">
    <source>
        <dbReference type="SAM" id="SignalP"/>
    </source>
</evidence>
<reference evidence="6 7" key="1">
    <citation type="submission" date="2020-08" db="EMBL/GenBank/DDBJ databases">
        <title>Genomic Encyclopedia of Type Strains, Phase IV (KMG-IV): sequencing the most valuable type-strain genomes for metagenomic binning, comparative biology and taxonomic classification.</title>
        <authorList>
            <person name="Goeker M."/>
        </authorList>
    </citation>
    <scope>NUCLEOTIDE SEQUENCE [LARGE SCALE GENOMIC DNA]</scope>
    <source>
        <strain evidence="6 7">DSM 23958</strain>
    </source>
</reference>
<gene>
    <name evidence="6" type="ORF">HNQ51_002369</name>
</gene>
<feature type="signal peptide" evidence="3">
    <location>
        <begin position="1"/>
        <end position="23"/>
    </location>
</feature>
<dbReference type="InterPro" id="IPR016662">
    <property type="entry name" value="Acyl-CoA_thioEstase_long-chain"/>
</dbReference>
<dbReference type="RefSeq" id="WP_138854928.1">
    <property type="nucleotide sequence ID" value="NZ_CP040709.1"/>
</dbReference>
<dbReference type="AlphaFoldDB" id="A0A840S9G9"/>
<evidence type="ECO:0000259" key="5">
    <source>
        <dbReference type="Pfam" id="PF08840"/>
    </source>
</evidence>
<dbReference type="Gene3D" id="3.40.50.1820">
    <property type="entry name" value="alpha/beta hydrolase"/>
    <property type="match status" value="1"/>
</dbReference>
<evidence type="ECO:0000313" key="7">
    <source>
        <dbReference type="Proteomes" id="UP000554837"/>
    </source>
</evidence>
<keyword evidence="7" id="KW-1185">Reference proteome</keyword>
<dbReference type="Pfam" id="PF08840">
    <property type="entry name" value="BAAT_C"/>
    <property type="match status" value="1"/>
</dbReference>
<evidence type="ECO:0000256" key="2">
    <source>
        <dbReference type="PIRSR" id="PIRSR016521-1"/>
    </source>
</evidence>
<dbReference type="InterPro" id="IPR014940">
    <property type="entry name" value="BAAT_C"/>
</dbReference>
<feature type="domain" description="Acyl-CoA thioester hydrolase/bile acid-CoA amino acid N-acetyltransferase" evidence="4">
    <location>
        <begin position="38"/>
        <end position="118"/>
    </location>
</feature>
<feature type="active site" description="Charge relay system" evidence="2">
    <location>
        <position position="263"/>
    </location>
</feature>